<dbReference type="EMBL" id="RCBY01000024">
    <property type="protein sequence ID" value="RQH50239.1"/>
    <property type="molecule type" value="Genomic_DNA"/>
</dbReference>
<dbReference type="Gene3D" id="3.40.710.10">
    <property type="entry name" value="DD-peptidase/beta-lactamase superfamily"/>
    <property type="match status" value="1"/>
</dbReference>
<evidence type="ECO:0000256" key="1">
    <source>
        <dbReference type="ARBA" id="ARBA00011076"/>
    </source>
</evidence>
<evidence type="ECO:0000256" key="2">
    <source>
        <dbReference type="ARBA" id="ARBA00011881"/>
    </source>
</evidence>
<dbReference type="PANTHER" id="PTHR12544">
    <property type="entry name" value="GLUTAMINASE"/>
    <property type="match status" value="1"/>
</dbReference>
<accession>A0A3N6PGE9</accession>
<comment type="similarity">
    <text evidence="1">Belongs to the glutaminase family.</text>
</comment>
<protein>
    <recommendedName>
        <fullName evidence="3">glutaminase</fullName>
        <ecNumber evidence="3">3.5.1.2</ecNumber>
    </recommendedName>
</protein>
<dbReference type="OrthoDB" id="9788822at2"/>
<name>A0A3N6PGE9_9CYAN</name>
<evidence type="ECO:0000313" key="6">
    <source>
        <dbReference type="EMBL" id="RQH50239.1"/>
    </source>
</evidence>
<gene>
    <name evidence="6" type="ORF">D5R40_06705</name>
</gene>
<evidence type="ECO:0000256" key="4">
    <source>
        <dbReference type="ARBA" id="ARBA00022801"/>
    </source>
</evidence>
<organism evidence="6 7">
    <name type="scientific">Okeania hirsuta</name>
    <dbReference type="NCBI Taxonomy" id="1458930"/>
    <lineage>
        <taxon>Bacteria</taxon>
        <taxon>Bacillati</taxon>
        <taxon>Cyanobacteriota</taxon>
        <taxon>Cyanophyceae</taxon>
        <taxon>Oscillatoriophycideae</taxon>
        <taxon>Oscillatoriales</taxon>
        <taxon>Microcoleaceae</taxon>
        <taxon>Okeania</taxon>
    </lineage>
</organism>
<dbReference type="GO" id="GO:0006537">
    <property type="term" value="P:glutamate biosynthetic process"/>
    <property type="evidence" value="ECO:0007669"/>
    <property type="project" value="TreeGrafter"/>
</dbReference>
<dbReference type="GO" id="GO:0006543">
    <property type="term" value="P:L-glutamine catabolic process"/>
    <property type="evidence" value="ECO:0007669"/>
    <property type="project" value="TreeGrafter"/>
</dbReference>
<dbReference type="PANTHER" id="PTHR12544:SF29">
    <property type="entry name" value="GLUTAMINASE"/>
    <property type="match status" value="1"/>
</dbReference>
<reference evidence="6 7" key="1">
    <citation type="journal article" date="2018" name="ACS Chem. Biol.">
        <title>Ketoreductase domain dysfunction expands chemodiversity: malyngamide biosynthesis in the cyanobacterium Okeania hirsuta.</title>
        <authorList>
            <person name="Moss N.A."/>
            <person name="Leao T."/>
            <person name="Rankin M."/>
            <person name="McCullough T.M."/>
            <person name="Qu P."/>
            <person name="Korobeynikov A."/>
            <person name="Smith J.L."/>
            <person name="Gerwick L."/>
            <person name="Gerwick W.H."/>
        </authorList>
    </citation>
    <scope>NUCLEOTIDE SEQUENCE [LARGE SCALE GENOMIC DNA]</scope>
    <source>
        <strain evidence="6 7">PAB10Feb10-1</strain>
    </source>
</reference>
<dbReference type="InterPro" id="IPR015868">
    <property type="entry name" value="Glutaminase"/>
</dbReference>
<evidence type="ECO:0000256" key="3">
    <source>
        <dbReference type="ARBA" id="ARBA00012918"/>
    </source>
</evidence>
<keyword evidence="7" id="KW-1185">Reference proteome</keyword>
<dbReference type="GO" id="GO:0004359">
    <property type="term" value="F:glutaminase activity"/>
    <property type="evidence" value="ECO:0007669"/>
    <property type="project" value="UniProtKB-EC"/>
</dbReference>
<dbReference type="SUPFAM" id="SSF56601">
    <property type="entry name" value="beta-lactamase/transpeptidase-like"/>
    <property type="match status" value="1"/>
</dbReference>
<comment type="caution">
    <text evidence="6">The sequence shown here is derived from an EMBL/GenBank/DDBJ whole genome shotgun (WGS) entry which is preliminary data.</text>
</comment>
<keyword evidence="4" id="KW-0378">Hydrolase</keyword>
<dbReference type="Proteomes" id="UP000269154">
    <property type="component" value="Unassembled WGS sequence"/>
</dbReference>
<dbReference type="EC" id="3.5.1.2" evidence="3"/>
<evidence type="ECO:0000313" key="7">
    <source>
        <dbReference type="Proteomes" id="UP000269154"/>
    </source>
</evidence>
<comment type="catalytic activity">
    <reaction evidence="5">
        <text>L-glutamine + H2O = L-glutamate + NH4(+)</text>
        <dbReference type="Rhea" id="RHEA:15889"/>
        <dbReference type="ChEBI" id="CHEBI:15377"/>
        <dbReference type="ChEBI" id="CHEBI:28938"/>
        <dbReference type="ChEBI" id="CHEBI:29985"/>
        <dbReference type="ChEBI" id="CHEBI:58359"/>
        <dbReference type="EC" id="3.5.1.2"/>
    </reaction>
</comment>
<sequence>MLAIDKQQLAAWVETGLTKTKLGNLPTYIPSLAEVNPKNFAIVLQSIENQIISLGHVDIKLPLMSAIKPFLLLYLLCEFGSDFVFKRVGIESSEKPFNSLEQLEVDGGWPRNPMINSGAITLSSLLPGNTAQERCENFCSWLNKYGKCQLFLDTNILASVGSLPNHNNQVIAAKLVEAGYIQDSKIALDTYNQICCLSGTIFDFANLGMLLVKYPYSKWKKHCCAVKALMTTCGLYEASSCYAVKIGIPIKSGVSGIVLGVVPSTGIIVCYSPPLDKQGNSVVGLFLLELISQNLHLSVFY</sequence>
<evidence type="ECO:0000256" key="5">
    <source>
        <dbReference type="ARBA" id="ARBA00049534"/>
    </source>
</evidence>
<dbReference type="AlphaFoldDB" id="A0A3N6PGE9"/>
<proteinExistence type="inferred from homology"/>
<dbReference type="Pfam" id="PF04960">
    <property type="entry name" value="Glutaminase"/>
    <property type="match status" value="1"/>
</dbReference>
<dbReference type="InterPro" id="IPR012338">
    <property type="entry name" value="Beta-lactam/transpept-like"/>
</dbReference>
<dbReference type="RefSeq" id="WP_124154399.1">
    <property type="nucleotide sequence ID" value="NZ_CAWOLW010000157.1"/>
</dbReference>
<comment type="subunit">
    <text evidence="2">Homotetramer.</text>
</comment>